<comment type="caution">
    <text evidence="1">The sequence shown here is derived from an EMBL/GenBank/DDBJ whole genome shotgun (WGS) entry which is preliminary data.</text>
</comment>
<dbReference type="Proteomes" id="UP000272471">
    <property type="component" value="Unassembled WGS sequence"/>
</dbReference>
<protein>
    <submittedName>
        <fullName evidence="1">Uncharacterized protein</fullName>
    </submittedName>
</protein>
<evidence type="ECO:0000313" key="1">
    <source>
        <dbReference type="EMBL" id="RMQ15573.1"/>
    </source>
</evidence>
<sequence>MSQIYVKRIDQRCSTKWTNADFHIPIWRLVSGSTGQKNGQLKHQSNLPMLSSF</sequence>
<dbReference type="EMBL" id="RBQX01000176">
    <property type="protein sequence ID" value="RMQ15573.1"/>
    <property type="molecule type" value="Genomic_DNA"/>
</dbReference>
<name>A0AB74B1W4_PSESG</name>
<evidence type="ECO:0000313" key="2">
    <source>
        <dbReference type="Proteomes" id="UP000272471"/>
    </source>
</evidence>
<gene>
    <name evidence="1" type="ORF">ALQ11_01239</name>
</gene>
<reference evidence="1 2" key="1">
    <citation type="submission" date="2018-08" db="EMBL/GenBank/DDBJ databases">
        <title>Recombination of ecologically and evolutionarily significant loci maintains genetic cohesion in the Pseudomonas syringae species complex.</title>
        <authorList>
            <person name="Dillon M."/>
            <person name="Thakur S."/>
            <person name="Almeida R.N.D."/>
            <person name="Weir B.S."/>
            <person name="Guttman D.S."/>
        </authorList>
    </citation>
    <scope>NUCLEOTIDE SEQUENCE [LARGE SCALE GENOMIC DNA]</scope>
    <source>
        <strain evidence="1 2">ICMP 4182</strain>
    </source>
</reference>
<accession>A0AB74B1W4</accession>
<proteinExistence type="predicted"/>
<organism evidence="1 2">
    <name type="scientific">Pseudomonas savastanoi pv. glycinea</name>
    <name type="common">Pseudomonas syringae pv. glycinea</name>
    <dbReference type="NCBI Taxonomy" id="318"/>
    <lineage>
        <taxon>Bacteria</taxon>
        <taxon>Pseudomonadati</taxon>
        <taxon>Pseudomonadota</taxon>
        <taxon>Gammaproteobacteria</taxon>
        <taxon>Pseudomonadales</taxon>
        <taxon>Pseudomonadaceae</taxon>
        <taxon>Pseudomonas</taxon>
    </lineage>
</organism>
<dbReference type="AlphaFoldDB" id="A0AB74B1W4"/>